<feature type="chain" id="PRO_5040497271" evidence="2">
    <location>
        <begin position="22"/>
        <end position="104"/>
    </location>
</feature>
<dbReference type="PROSITE" id="PS51257">
    <property type="entry name" value="PROKAR_LIPOPROTEIN"/>
    <property type="match status" value="1"/>
</dbReference>
<protein>
    <submittedName>
        <fullName evidence="3">Uncharacterized protein</fullName>
    </submittedName>
</protein>
<keyword evidence="1" id="KW-0812">Transmembrane</keyword>
<keyword evidence="1" id="KW-1133">Transmembrane helix</keyword>
<name>A0A9Q0JVF2_9MAGN</name>
<dbReference type="Proteomes" id="UP001141806">
    <property type="component" value="Unassembled WGS sequence"/>
</dbReference>
<dbReference type="EMBL" id="JAMYWD010000012">
    <property type="protein sequence ID" value="KAJ4951905.1"/>
    <property type="molecule type" value="Genomic_DNA"/>
</dbReference>
<evidence type="ECO:0000256" key="1">
    <source>
        <dbReference type="SAM" id="Phobius"/>
    </source>
</evidence>
<keyword evidence="1" id="KW-0472">Membrane</keyword>
<dbReference type="PANTHER" id="PTHR47832">
    <property type="entry name" value="DNA PHOTOLYASE"/>
    <property type="match status" value="1"/>
</dbReference>
<evidence type="ECO:0000313" key="3">
    <source>
        <dbReference type="EMBL" id="KAJ4951905.1"/>
    </source>
</evidence>
<proteinExistence type="predicted"/>
<organism evidence="3 4">
    <name type="scientific">Protea cynaroides</name>
    <dbReference type="NCBI Taxonomy" id="273540"/>
    <lineage>
        <taxon>Eukaryota</taxon>
        <taxon>Viridiplantae</taxon>
        <taxon>Streptophyta</taxon>
        <taxon>Embryophyta</taxon>
        <taxon>Tracheophyta</taxon>
        <taxon>Spermatophyta</taxon>
        <taxon>Magnoliopsida</taxon>
        <taxon>Proteales</taxon>
        <taxon>Proteaceae</taxon>
        <taxon>Protea</taxon>
    </lineage>
</organism>
<keyword evidence="2" id="KW-0732">Signal</keyword>
<keyword evidence="4" id="KW-1185">Reference proteome</keyword>
<accession>A0A9Q0JVF2</accession>
<reference evidence="3" key="1">
    <citation type="journal article" date="2023" name="Plant J.">
        <title>The genome of the king protea, Protea cynaroides.</title>
        <authorList>
            <person name="Chang J."/>
            <person name="Duong T.A."/>
            <person name="Schoeman C."/>
            <person name="Ma X."/>
            <person name="Roodt D."/>
            <person name="Barker N."/>
            <person name="Li Z."/>
            <person name="Van de Peer Y."/>
            <person name="Mizrachi E."/>
        </authorList>
    </citation>
    <scope>NUCLEOTIDE SEQUENCE</scope>
    <source>
        <tissue evidence="3">Young leaves</tissue>
    </source>
</reference>
<dbReference type="AlphaFoldDB" id="A0A9Q0JVF2"/>
<comment type="caution">
    <text evidence="3">The sequence shown here is derived from an EMBL/GenBank/DDBJ whole genome shotgun (WGS) entry which is preliminary data.</text>
</comment>
<dbReference type="OrthoDB" id="408373at2759"/>
<evidence type="ECO:0000313" key="4">
    <source>
        <dbReference type="Proteomes" id="UP001141806"/>
    </source>
</evidence>
<feature type="signal peptide" evidence="2">
    <location>
        <begin position="1"/>
        <end position="21"/>
    </location>
</feature>
<gene>
    <name evidence="3" type="ORF">NE237_028737</name>
</gene>
<sequence>MEEKEAVLLLLLLTLACLGQGKILAIQSSNWLSYDIFLCGITWFGSRLLLLYLRLNAGSILKDCYPVNIEQADDWLIDEMIRAISLFTAANMCLSSAVHVDICY</sequence>
<dbReference type="PANTHER" id="PTHR47832:SF1">
    <property type="entry name" value="DNA PHOTOLYASE"/>
    <property type="match status" value="1"/>
</dbReference>
<evidence type="ECO:0000256" key="2">
    <source>
        <dbReference type="SAM" id="SignalP"/>
    </source>
</evidence>
<feature type="transmembrane region" description="Helical" evidence="1">
    <location>
        <begin position="31"/>
        <end position="53"/>
    </location>
</feature>